<dbReference type="RefSeq" id="WP_131616710.1">
    <property type="nucleotide sequence ID" value="NZ_CP036532.1"/>
</dbReference>
<dbReference type="EMBL" id="CP036532">
    <property type="protein sequence ID" value="QBK31031.1"/>
    <property type="molecule type" value="Genomic_DNA"/>
</dbReference>
<protein>
    <submittedName>
        <fullName evidence="1">Gamma-glutamylcyclotransferase</fullName>
    </submittedName>
</protein>
<dbReference type="GO" id="GO:0016740">
    <property type="term" value="F:transferase activity"/>
    <property type="evidence" value="ECO:0007669"/>
    <property type="project" value="UniProtKB-KW"/>
</dbReference>
<proteinExistence type="predicted"/>
<sequence length="213" mass="23949">MAYDLTTLAARKDVVAYFGYGSLVNAHTHRTHVIHCERAHLSGFGRRWQERSDRSRYPVSFLSAYHADHGAAELSGLLVFDHVESLPSVDEREHGYDRVRLDRSQLRLAREGADLPDLPYYVYVARPPARGGTQHHILQSYLDAVLQGYLHQFGEPGARGFVKSTAAFDTPIVRDRASPLYPRSVKLAPDELALIDEVTADLNHVDGFLQRQG</sequence>
<dbReference type="OrthoDB" id="5567366at2"/>
<dbReference type="AlphaFoldDB" id="A0A4P6V120"/>
<gene>
    <name evidence="1" type="ORF">E0E05_10770</name>
</gene>
<dbReference type="GeneID" id="90767779"/>
<dbReference type="KEGG" id="rpod:E0E05_10770"/>
<evidence type="ECO:0000313" key="2">
    <source>
        <dbReference type="Proteomes" id="UP000293719"/>
    </source>
</evidence>
<keyword evidence="1" id="KW-0808">Transferase</keyword>
<organism evidence="1 2">
    <name type="scientific">Roseitalea porphyridii</name>
    <dbReference type="NCBI Taxonomy" id="1852022"/>
    <lineage>
        <taxon>Bacteria</taxon>
        <taxon>Pseudomonadati</taxon>
        <taxon>Pseudomonadota</taxon>
        <taxon>Alphaproteobacteria</taxon>
        <taxon>Hyphomicrobiales</taxon>
        <taxon>Ahrensiaceae</taxon>
        <taxon>Roseitalea</taxon>
    </lineage>
</organism>
<name>A0A4P6V120_9HYPH</name>
<evidence type="ECO:0000313" key="1">
    <source>
        <dbReference type="EMBL" id="QBK31031.1"/>
    </source>
</evidence>
<reference evidence="1 2" key="1">
    <citation type="journal article" date="2017" name="Int. J. Syst. Evol. Microbiol.">
        <title>Roseitalea porphyridii gen. nov., sp. nov., isolated from a red alga, and reclassification of Hoeflea suaedae Chung et al. 2013 as Pseudohoeflea suaedae gen. nov., comb. nov.</title>
        <authorList>
            <person name="Hyeon J.W."/>
            <person name="Jeong S.E."/>
            <person name="Baek K."/>
            <person name="Jeon C.O."/>
        </authorList>
    </citation>
    <scope>NUCLEOTIDE SEQUENCE [LARGE SCALE GENOMIC DNA]</scope>
    <source>
        <strain evidence="1 2">MA7-20</strain>
    </source>
</reference>
<dbReference type="Proteomes" id="UP000293719">
    <property type="component" value="Chromosome"/>
</dbReference>
<dbReference type="Gene3D" id="3.10.490.10">
    <property type="entry name" value="Gamma-glutamyl cyclotransferase-like"/>
    <property type="match status" value="1"/>
</dbReference>
<accession>A0A4P6V120</accession>
<keyword evidence="2" id="KW-1185">Reference proteome</keyword>